<reference evidence="1" key="1">
    <citation type="submission" date="2023-04" db="EMBL/GenBank/DDBJ databases">
        <title>Draft Genome sequencing of Naganishia species isolated from polar environments using Oxford Nanopore Technology.</title>
        <authorList>
            <person name="Leo P."/>
            <person name="Venkateswaran K."/>
        </authorList>
    </citation>
    <scope>NUCLEOTIDE SEQUENCE</scope>
    <source>
        <strain evidence="1">MNA-CCFEE 5261</strain>
    </source>
</reference>
<proteinExistence type="predicted"/>
<dbReference type="Proteomes" id="UP001241377">
    <property type="component" value="Unassembled WGS sequence"/>
</dbReference>
<protein>
    <submittedName>
        <fullName evidence="1">GTPase activating protein</fullName>
    </submittedName>
</protein>
<name>A0ACC2VJR6_9TREE</name>
<gene>
    <name evidence="1" type="primary">GYP7</name>
    <name evidence="1" type="ORF">QFC19_005877</name>
</gene>
<dbReference type="EMBL" id="JASBWR010000068">
    <property type="protein sequence ID" value="KAJ9099638.1"/>
    <property type="molecule type" value="Genomic_DNA"/>
</dbReference>
<evidence type="ECO:0000313" key="1">
    <source>
        <dbReference type="EMBL" id="KAJ9099638.1"/>
    </source>
</evidence>
<evidence type="ECO:0000313" key="2">
    <source>
        <dbReference type="Proteomes" id="UP001241377"/>
    </source>
</evidence>
<comment type="caution">
    <text evidence="1">The sequence shown here is derived from an EMBL/GenBank/DDBJ whole genome shotgun (WGS) entry which is preliminary data.</text>
</comment>
<accession>A0ACC2VJR6</accession>
<sequence>MADKRVPGRRRTLGSNEVQLLFAKSKTYLHPTTAKSDNVSGFLTLTKGSGATNRDVVLSFTAEDQLSAADRKTYEAIDLQDLKTGVESEIDFPVVSKPPVLVLSGYSFSIPISFIYSVQVRTPTAGWWHGSVVINSRDGEKLPIVFFHDNESPSTIRNQKAKNQTFDPFGENGEMYWGGIDFMNALKAYAVVEKTAYEPSVYLINPETKDLINFAPTSNKDVSAKSTEKFQLPDVNKFFANAKWKVLETVATFSAKTKNQVLDMVEEHAPLPIRHLITQPEVQRIGSEFEGARVYLAKWAAQVKEEAEQARRNFSLDDDMYGKINKELGTEILTNEEVSKVTRRKPVSQVEWDTFFDLSGRLCITVDEVKDRIFHGGLEDSVRGIAWLFLLGVYPWDSSKEERELLHSSYVTEYNRLKSLWIEDDDKRAEEFWKDQKHRIEKDINRTDRSLALFKNKKNVTVTSVGSNVSPTTRESSPETPDEEENDEFDISNIRNPHLFAMREILLTYNEYNVNLGYVQGMTDLLSPLYVKFQDEPLTFWAFTKFMERMERNFVRDQSGMKKQMVTLNELVQFTLPDLYKHLGRCESTDLFFYFRMLLVWFKREFEWDDVLRLWEIFWTDRYSSQFHLFFALAVLSDNERIIIENLRRFDEVLKYMNDLSMNMNLEQLLVRAELLFLRFHRMVDIVDRESERRDENIKVSPDLRGLLSREIVVQKEVERPEGAGGG</sequence>
<organism evidence="1 2">
    <name type="scientific">Naganishia cerealis</name>
    <dbReference type="NCBI Taxonomy" id="610337"/>
    <lineage>
        <taxon>Eukaryota</taxon>
        <taxon>Fungi</taxon>
        <taxon>Dikarya</taxon>
        <taxon>Basidiomycota</taxon>
        <taxon>Agaricomycotina</taxon>
        <taxon>Tremellomycetes</taxon>
        <taxon>Filobasidiales</taxon>
        <taxon>Filobasidiaceae</taxon>
        <taxon>Naganishia</taxon>
    </lineage>
</organism>
<keyword evidence="2" id="KW-1185">Reference proteome</keyword>